<name>R7GTV1_9BACT</name>
<keyword evidence="1" id="KW-0328">Glycosyltransferase</keyword>
<dbReference type="CDD" id="cd00761">
    <property type="entry name" value="Glyco_tranf_GTA_type"/>
    <property type="match status" value="1"/>
</dbReference>
<keyword evidence="2 4" id="KW-0808">Transferase</keyword>
<feature type="domain" description="Glycosyltransferase 2-like" evidence="3">
    <location>
        <begin position="4"/>
        <end position="166"/>
    </location>
</feature>
<dbReference type="Proteomes" id="UP000018072">
    <property type="component" value="Unassembled WGS sequence"/>
</dbReference>
<organism evidence="4">
    <name type="scientific">Leyella stercorea CAG:629</name>
    <dbReference type="NCBI Taxonomy" id="1263103"/>
    <lineage>
        <taxon>Bacteria</taxon>
        <taxon>Pseudomonadati</taxon>
        <taxon>Bacteroidota</taxon>
        <taxon>Bacteroidia</taxon>
        <taxon>Bacteroidales</taxon>
        <taxon>Prevotellaceae</taxon>
        <taxon>Leyella</taxon>
    </lineage>
</organism>
<dbReference type="PANTHER" id="PTHR22916:SF51">
    <property type="entry name" value="GLYCOSYLTRANSFERASE EPSH-RELATED"/>
    <property type="match status" value="1"/>
</dbReference>
<evidence type="ECO:0000259" key="3">
    <source>
        <dbReference type="Pfam" id="PF00535"/>
    </source>
</evidence>
<dbReference type="Pfam" id="PF00535">
    <property type="entry name" value="Glycos_transf_2"/>
    <property type="match status" value="1"/>
</dbReference>
<sequence>MKLSIIVPIYNVESTLERCIRSIVQQSFTDFELLLVDDGTPDNSGHIADELASNDERIRVFHKSNGGLSDARNYGIDRAKGEYITFVDSDDELAPDTLQPLMQTLSEQTDIDILEYPVTERKGRPDEHVFKPENRTFENPMEWLADKGFTHCWACNKIFRATLFDNVRFKKGKKYEDVYLIGDMLGICHNIVTTQRGMYIYHWNDTGIVAQNNMHLLLEAQIEVVKLLNIDTTQPKWHRLYMDMFTAQLHACCNNNQILLQNNKLNIKQFTTKNERIKAALLNIFGVKVACVLFKLLHRQ</sequence>
<evidence type="ECO:0000256" key="1">
    <source>
        <dbReference type="ARBA" id="ARBA00022676"/>
    </source>
</evidence>
<dbReference type="GO" id="GO:0016758">
    <property type="term" value="F:hexosyltransferase activity"/>
    <property type="evidence" value="ECO:0007669"/>
    <property type="project" value="UniProtKB-ARBA"/>
</dbReference>
<dbReference type="PANTHER" id="PTHR22916">
    <property type="entry name" value="GLYCOSYLTRANSFERASE"/>
    <property type="match status" value="1"/>
</dbReference>
<reference evidence="4" key="1">
    <citation type="submission" date="2012-11" db="EMBL/GenBank/DDBJ databases">
        <title>Dependencies among metagenomic species, viruses, plasmids and units of genetic variation.</title>
        <authorList>
            <person name="Nielsen H.B."/>
            <person name="Almeida M."/>
            <person name="Juncker A.S."/>
            <person name="Rasmussen S."/>
            <person name="Li J."/>
            <person name="Sunagawa S."/>
            <person name="Plichta D."/>
            <person name="Gautier L."/>
            <person name="Le Chatelier E."/>
            <person name="Peletier E."/>
            <person name="Bonde I."/>
            <person name="Nielsen T."/>
            <person name="Manichanh C."/>
            <person name="Arumugam M."/>
            <person name="Batto J."/>
            <person name="Santos M.B.Q.D."/>
            <person name="Blom N."/>
            <person name="Borruel N."/>
            <person name="Burgdorf K.S."/>
            <person name="Boumezbeur F."/>
            <person name="Casellas F."/>
            <person name="Dore J."/>
            <person name="Guarner F."/>
            <person name="Hansen T."/>
            <person name="Hildebrand F."/>
            <person name="Kaas R.S."/>
            <person name="Kennedy S."/>
            <person name="Kristiansen K."/>
            <person name="Kultima J.R."/>
            <person name="Leonard P."/>
            <person name="Levenez F."/>
            <person name="Lund O."/>
            <person name="Moumen B."/>
            <person name="Le Paslier D."/>
            <person name="Pons N."/>
            <person name="Pedersen O."/>
            <person name="Prifti E."/>
            <person name="Qin J."/>
            <person name="Raes J."/>
            <person name="Tap J."/>
            <person name="Tims S."/>
            <person name="Ussery D.W."/>
            <person name="Yamada T."/>
            <person name="MetaHit consortium"/>
            <person name="Renault P."/>
            <person name="Sicheritz-Ponten T."/>
            <person name="Bork P."/>
            <person name="Wang J."/>
            <person name="Brunak S."/>
            <person name="Ehrlich S.D."/>
        </authorList>
    </citation>
    <scope>NUCLEOTIDE SEQUENCE [LARGE SCALE GENOMIC DNA]</scope>
</reference>
<evidence type="ECO:0000313" key="4">
    <source>
        <dbReference type="EMBL" id="CDE30531.1"/>
    </source>
</evidence>
<dbReference type="EMBL" id="CBIT010000054">
    <property type="protein sequence ID" value="CDE30531.1"/>
    <property type="molecule type" value="Genomic_DNA"/>
</dbReference>
<dbReference type="STRING" id="1263103.BN741_00723"/>
<gene>
    <name evidence="4" type="ORF">BN741_00723</name>
</gene>
<proteinExistence type="predicted"/>
<dbReference type="SUPFAM" id="SSF53448">
    <property type="entry name" value="Nucleotide-diphospho-sugar transferases"/>
    <property type="match status" value="1"/>
</dbReference>
<accession>R7GTV1</accession>
<evidence type="ECO:0000256" key="2">
    <source>
        <dbReference type="ARBA" id="ARBA00022679"/>
    </source>
</evidence>
<dbReference type="Gene3D" id="3.90.550.10">
    <property type="entry name" value="Spore Coat Polysaccharide Biosynthesis Protein SpsA, Chain A"/>
    <property type="match status" value="1"/>
</dbReference>
<comment type="caution">
    <text evidence="4">The sequence shown here is derived from an EMBL/GenBank/DDBJ whole genome shotgun (WGS) entry which is preliminary data.</text>
</comment>
<protein>
    <submittedName>
        <fullName evidence="4">Glycosyltransferase group 2 family protein</fullName>
    </submittedName>
</protein>
<dbReference type="RefSeq" id="WP_022429974.1">
    <property type="nucleotide sequence ID" value="NZ_FR899225.1"/>
</dbReference>
<dbReference type="InterPro" id="IPR029044">
    <property type="entry name" value="Nucleotide-diphossugar_trans"/>
</dbReference>
<dbReference type="AlphaFoldDB" id="R7GTV1"/>
<dbReference type="InterPro" id="IPR001173">
    <property type="entry name" value="Glyco_trans_2-like"/>
</dbReference>